<dbReference type="CDD" id="cd07182">
    <property type="entry name" value="RNase_HII_bacteria_HII_like"/>
    <property type="match status" value="1"/>
</dbReference>
<dbReference type="EC" id="3.1.26.4" evidence="14"/>
<gene>
    <name evidence="16" type="ORF">UV58_C0004G0042</name>
</gene>
<evidence type="ECO:0000256" key="8">
    <source>
        <dbReference type="ARBA" id="ARBA00022722"/>
    </source>
</evidence>
<dbReference type="GO" id="GO:0046872">
    <property type="term" value="F:metal ion binding"/>
    <property type="evidence" value="ECO:0007669"/>
    <property type="project" value="UniProtKB-KW"/>
</dbReference>
<comment type="similarity">
    <text evidence="6 14">Belongs to the RNase HII family.</text>
</comment>
<dbReference type="AlphaFoldDB" id="A0A0G1CBS3"/>
<sequence length="232" mass="26232">MAKNKLKPKYIVGLDKAGRASPSKHHYVIGIDEAGRGPLAGRISVAAVLLSAKEHHLVKNGIKEGKKYIPLRDSKKLSSIQREIWFRWIKKQKIAHAASFVSSRKIDKINVSQACNLAARKSVEKLIKKNKKIKATLVADGGINLNFKINKFSFISFPKADERVPAVALASIVAKVLRDREMRRLHKRYPQYGLSDHKGYGTKKHILAIKKHGPSPIHRLTFIRKYHKIKNI</sequence>
<protein>
    <recommendedName>
        <fullName evidence="14">Ribonuclease</fullName>
        <ecNumber evidence="14">3.1.26.4</ecNumber>
    </recommendedName>
</protein>
<dbReference type="Proteomes" id="UP000034810">
    <property type="component" value="Unassembled WGS sequence"/>
</dbReference>
<dbReference type="PROSITE" id="PS51975">
    <property type="entry name" value="RNASE_H_2"/>
    <property type="match status" value="1"/>
</dbReference>
<dbReference type="GO" id="GO:0004523">
    <property type="term" value="F:RNA-DNA hybrid ribonuclease activity"/>
    <property type="evidence" value="ECO:0007669"/>
    <property type="project" value="UniProtKB-EC"/>
</dbReference>
<evidence type="ECO:0000256" key="14">
    <source>
        <dbReference type="RuleBase" id="RU003515"/>
    </source>
</evidence>
<feature type="domain" description="RNase H type-2" evidence="15">
    <location>
        <begin position="26"/>
        <end position="232"/>
    </location>
</feature>
<dbReference type="GO" id="GO:0003723">
    <property type="term" value="F:RNA binding"/>
    <property type="evidence" value="ECO:0007669"/>
    <property type="project" value="UniProtKB-UniRule"/>
</dbReference>
<keyword evidence="11 14" id="KW-0378">Hydrolase</keyword>
<dbReference type="InterPro" id="IPR024567">
    <property type="entry name" value="RNase_HII/HIII_dom"/>
</dbReference>
<keyword evidence="7" id="KW-0963">Cytoplasm</keyword>
<evidence type="ECO:0000256" key="5">
    <source>
        <dbReference type="ARBA" id="ARBA00004496"/>
    </source>
</evidence>
<evidence type="ECO:0000256" key="3">
    <source>
        <dbReference type="ARBA" id="ARBA00001946"/>
    </source>
</evidence>
<evidence type="ECO:0000313" key="17">
    <source>
        <dbReference type="Proteomes" id="UP000034810"/>
    </source>
</evidence>
<comment type="catalytic activity">
    <reaction evidence="1 14">
        <text>Endonucleolytic cleavage to 5'-phosphomonoester.</text>
        <dbReference type="EC" id="3.1.26.4"/>
    </reaction>
</comment>
<keyword evidence="12" id="KW-0464">Manganese</keyword>
<comment type="caution">
    <text evidence="13">Lacks conserved residue(s) required for the propagation of feature annotation.</text>
</comment>
<dbReference type="InterPro" id="IPR012337">
    <property type="entry name" value="RNaseH-like_sf"/>
</dbReference>
<dbReference type="NCBIfam" id="NF000595">
    <property type="entry name" value="PRK00015.1-3"/>
    <property type="match status" value="1"/>
</dbReference>
<evidence type="ECO:0000313" key="16">
    <source>
        <dbReference type="EMBL" id="KKS82869.1"/>
    </source>
</evidence>
<comment type="subcellular location">
    <subcellularLocation>
        <location evidence="5">Cytoplasm</location>
    </subcellularLocation>
</comment>
<dbReference type="GO" id="GO:0006298">
    <property type="term" value="P:mismatch repair"/>
    <property type="evidence" value="ECO:0007669"/>
    <property type="project" value="TreeGrafter"/>
</dbReference>
<dbReference type="GO" id="GO:0043137">
    <property type="term" value="P:DNA replication, removal of RNA primer"/>
    <property type="evidence" value="ECO:0007669"/>
    <property type="project" value="TreeGrafter"/>
</dbReference>
<proteinExistence type="inferred from homology"/>
<name>A0A0G1CBS3_9BACT</name>
<dbReference type="InterPro" id="IPR036397">
    <property type="entry name" value="RNaseH_sf"/>
</dbReference>
<keyword evidence="9" id="KW-0479">Metal-binding</keyword>
<comment type="function">
    <text evidence="4 14">Endonuclease that specifically degrades the RNA of RNA-DNA hybrids.</text>
</comment>
<evidence type="ECO:0000256" key="7">
    <source>
        <dbReference type="ARBA" id="ARBA00022490"/>
    </source>
</evidence>
<dbReference type="PANTHER" id="PTHR10954:SF18">
    <property type="entry name" value="RIBONUCLEASE HII"/>
    <property type="match status" value="1"/>
</dbReference>
<dbReference type="InterPro" id="IPR001352">
    <property type="entry name" value="RNase_HII/HIII"/>
</dbReference>
<dbReference type="EMBL" id="LCFA01000004">
    <property type="protein sequence ID" value="KKS82869.1"/>
    <property type="molecule type" value="Genomic_DNA"/>
</dbReference>
<evidence type="ECO:0000256" key="6">
    <source>
        <dbReference type="ARBA" id="ARBA00007383"/>
    </source>
</evidence>
<evidence type="ECO:0000256" key="10">
    <source>
        <dbReference type="ARBA" id="ARBA00022759"/>
    </source>
</evidence>
<dbReference type="Pfam" id="PF01351">
    <property type="entry name" value="RNase_HII"/>
    <property type="match status" value="1"/>
</dbReference>
<dbReference type="GO" id="GO:0005737">
    <property type="term" value="C:cytoplasm"/>
    <property type="evidence" value="ECO:0007669"/>
    <property type="project" value="UniProtKB-SubCell"/>
</dbReference>
<evidence type="ECO:0000256" key="13">
    <source>
        <dbReference type="PROSITE-ProRule" id="PRU01319"/>
    </source>
</evidence>
<evidence type="ECO:0000256" key="1">
    <source>
        <dbReference type="ARBA" id="ARBA00000077"/>
    </source>
</evidence>
<dbReference type="PANTHER" id="PTHR10954">
    <property type="entry name" value="RIBONUCLEASE H2 SUBUNIT A"/>
    <property type="match status" value="1"/>
</dbReference>
<organism evidence="16 17">
    <name type="scientific">Candidatus Wolfebacteria bacterium GW2011_GWC1_43_10</name>
    <dbReference type="NCBI Taxonomy" id="1619011"/>
    <lineage>
        <taxon>Bacteria</taxon>
        <taxon>Candidatus Wolfeibacteriota</taxon>
    </lineage>
</organism>
<dbReference type="GO" id="GO:0032299">
    <property type="term" value="C:ribonuclease H2 complex"/>
    <property type="evidence" value="ECO:0007669"/>
    <property type="project" value="TreeGrafter"/>
</dbReference>
<comment type="caution">
    <text evidence="16">The sequence shown here is derived from an EMBL/GenBank/DDBJ whole genome shotgun (WGS) entry which is preliminary data.</text>
</comment>
<comment type="cofactor">
    <cofactor evidence="2">
        <name>Mn(2+)</name>
        <dbReference type="ChEBI" id="CHEBI:29035"/>
    </cofactor>
</comment>
<keyword evidence="8 14" id="KW-0540">Nuclease</keyword>
<comment type="cofactor">
    <cofactor evidence="3">
        <name>Mg(2+)</name>
        <dbReference type="ChEBI" id="CHEBI:18420"/>
    </cofactor>
</comment>
<reference evidence="16 17" key="1">
    <citation type="journal article" date="2015" name="Nature">
        <title>rRNA introns, odd ribosomes, and small enigmatic genomes across a large radiation of phyla.</title>
        <authorList>
            <person name="Brown C.T."/>
            <person name="Hug L.A."/>
            <person name="Thomas B.C."/>
            <person name="Sharon I."/>
            <person name="Castelle C.J."/>
            <person name="Singh A."/>
            <person name="Wilkins M.J."/>
            <person name="Williams K.H."/>
            <person name="Banfield J.F."/>
        </authorList>
    </citation>
    <scope>NUCLEOTIDE SEQUENCE [LARGE SCALE GENOMIC DNA]</scope>
</reference>
<evidence type="ECO:0000256" key="11">
    <source>
        <dbReference type="ARBA" id="ARBA00022801"/>
    </source>
</evidence>
<dbReference type="PATRIC" id="fig|1619011.3.peg.194"/>
<dbReference type="SUPFAM" id="SSF53098">
    <property type="entry name" value="Ribonuclease H-like"/>
    <property type="match status" value="1"/>
</dbReference>
<dbReference type="Gene3D" id="3.30.420.10">
    <property type="entry name" value="Ribonuclease H-like superfamily/Ribonuclease H"/>
    <property type="match status" value="1"/>
</dbReference>
<keyword evidence="10 14" id="KW-0255">Endonuclease</keyword>
<dbReference type="InterPro" id="IPR022898">
    <property type="entry name" value="RNase_HII"/>
</dbReference>
<evidence type="ECO:0000259" key="15">
    <source>
        <dbReference type="PROSITE" id="PS51975"/>
    </source>
</evidence>
<evidence type="ECO:0000256" key="4">
    <source>
        <dbReference type="ARBA" id="ARBA00004065"/>
    </source>
</evidence>
<accession>A0A0G1CBS3</accession>
<evidence type="ECO:0000256" key="9">
    <source>
        <dbReference type="ARBA" id="ARBA00022723"/>
    </source>
</evidence>
<evidence type="ECO:0000256" key="2">
    <source>
        <dbReference type="ARBA" id="ARBA00001936"/>
    </source>
</evidence>
<evidence type="ECO:0000256" key="12">
    <source>
        <dbReference type="ARBA" id="ARBA00023211"/>
    </source>
</evidence>